<dbReference type="Pfam" id="PF00899">
    <property type="entry name" value="ThiF"/>
    <property type="match status" value="1"/>
</dbReference>
<dbReference type="InterPro" id="IPR035985">
    <property type="entry name" value="Ubiquitin-activating_enz"/>
</dbReference>
<dbReference type="SUPFAM" id="SSF69572">
    <property type="entry name" value="Activating enzymes of the ubiquitin-like proteins"/>
    <property type="match status" value="1"/>
</dbReference>
<feature type="domain" description="Prokaryotic E2 family B" evidence="2">
    <location>
        <begin position="42"/>
        <end position="147"/>
    </location>
</feature>
<sequence>MMDFDQLRERAFEDLAKIFTIEKTTVDVKTRLGTPKKIEQWKVTLEVPLPEGVTDFTVLVELKDDFPLSLPVIYLAEDDYEKIKYVPHIDDRRNICLFDNENIKLDPDRPAEIIKACLKQAATIISDGITGVNNGDFVDEIVAYWANVYDPKDQVFEAYLGDGIDAIAPGVHPGHLLSPAYHNVDFLMSSGSEQSQQVIAFFKTRGHKVTEQAYFYLGQIGHLVPPFYIDNRRLISYLREHFSSQWSAVKRYLNQSFGPKIFAFSLEVNGQLVFFGFYIPAIQAKIDGWRRTSLTSLNVLDTVQPSKAVARIAFKYFSQTRLQKRTDGILNTKPAYKFMVAGLGSIGSNLLSGLNSLEVSEFVLCDPDIFALENVNRHLLSFNEVGKAKVDALAKYLTFQNPFLHVHTHKGSIVDMIRSRSGLMNTMDVIFCAIGKDAIENYVLESLSEGIIGRPVMLFWVEPYLAGGHALYIRPSTGFSLKDLETNGYYRYNVISAETYADPGRQTLLREAGCQGSYVPYGKAAISLFFAHLIPELYRIIAEPPDTNIAISYAGDLSLAVAQDLQLSDFGNTLRSHQLTTNAI</sequence>
<dbReference type="Proteomes" id="UP000320042">
    <property type="component" value="Unassembled WGS sequence"/>
</dbReference>
<dbReference type="RefSeq" id="WP_146383320.1">
    <property type="nucleotide sequence ID" value="NZ_VOEJ01000010.1"/>
</dbReference>
<gene>
    <name evidence="3" type="ORF">FPZ43_18020</name>
</gene>
<name>A0A563TZT0_9SPHI</name>
<accession>A0A563TZT0</accession>
<feature type="domain" description="THIF-type NAD/FAD binding fold" evidence="1">
    <location>
        <begin position="336"/>
        <end position="441"/>
    </location>
</feature>
<organism evidence="3 4">
    <name type="scientific">Mucilaginibacter pallidiroseus</name>
    <dbReference type="NCBI Taxonomy" id="2599295"/>
    <lineage>
        <taxon>Bacteria</taxon>
        <taxon>Pseudomonadati</taxon>
        <taxon>Bacteroidota</taxon>
        <taxon>Sphingobacteriia</taxon>
        <taxon>Sphingobacteriales</taxon>
        <taxon>Sphingobacteriaceae</taxon>
        <taxon>Mucilaginibacter</taxon>
    </lineage>
</organism>
<keyword evidence="4" id="KW-1185">Reference proteome</keyword>
<reference evidence="3 4" key="1">
    <citation type="submission" date="2019-07" db="EMBL/GenBank/DDBJ databases">
        <authorList>
            <person name="Kim J."/>
        </authorList>
    </citation>
    <scope>NUCLEOTIDE SEQUENCE [LARGE SCALE GENOMIC DNA]</scope>
    <source>
        <strain evidence="4">dk17</strain>
    </source>
</reference>
<evidence type="ECO:0000259" key="1">
    <source>
        <dbReference type="Pfam" id="PF00899"/>
    </source>
</evidence>
<protein>
    <submittedName>
        <fullName evidence="3">Uncharacterized protein</fullName>
    </submittedName>
</protein>
<dbReference type="InterPro" id="IPR032701">
    <property type="entry name" value="Prok-E2_B_dom"/>
</dbReference>
<proteinExistence type="predicted"/>
<dbReference type="AlphaFoldDB" id="A0A563TZT0"/>
<comment type="caution">
    <text evidence="3">The sequence shown here is derived from an EMBL/GenBank/DDBJ whole genome shotgun (WGS) entry which is preliminary data.</text>
</comment>
<dbReference type="InterPro" id="IPR000594">
    <property type="entry name" value="ThiF_NAD_FAD-bd"/>
</dbReference>
<dbReference type="OrthoDB" id="9804286at2"/>
<dbReference type="EMBL" id="VOEJ01000010">
    <property type="protein sequence ID" value="TWR24793.1"/>
    <property type="molecule type" value="Genomic_DNA"/>
</dbReference>
<dbReference type="GO" id="GO:0008641">
    <property type="term" value="F:ubiquitin-like modifier activating enzyme activity"/>
    <property type="evidence" value="ECO:0007669"/>
    <property type="project" value="InterPro"/>
</dbReference>
<evidence type="ECO:0000259" key="2">
    <source>
        <dbReference type="Pfam" id="PF14461"/>
    </source>
</evidence>
<dbReference type="Gene3D" id="3.40.50.720">
    <property type="entry name" value="NAD(P)-binding Rossmann-like Domain"/>
    <property type="match status" value="1"/>
</dbReference>
<dbReference type="Pfam" id="PF14461">
    <property type="entry name" value="Prok-E2_B"/>
    <property type="match status" value="1"/>
</dbReference>
<dbReference type="SUPFAM" id="SSF54495">
    <property type="entry name" value="UBC-like"/>
    <property type="match status" value="1"/>
</dbReference>
<evidence type="ECO:0000313" key="4">
    <source>
        <dbReference type="Proteomes" id="UP000320042"/>
    </source>
</evidence>
<dbReference type="InterPro" id="IPR016135">
    <property type="entry name" value="UBQ-conjugating_enzyme/RWD"/>
</dbReference>
<evidence type="ECO:0000313" key="3">
    <source>
        <dbReference type="EMBL" id="TWR24793.1"/>
    </source>
</evidence>